<sequence>MSPQTESSSTETSSLKTPDWTEEEDLQRGDNTGSQAA</sequence>
<name>A0ABQ0EZJ3_APOSI</name>
<keyword evidence="3" id="KW-1185">Reference proteome</keyword>
<feature type="compositionally biased region" description="Low complexity" evidence="1">
    <location>
        <begin position="1"/>
        <end position="14"/>
    </location>
</feature>
<gene>
    <name evidence="2" type="ORF">APTSU1_000769900</name>
</gene>
<evidence type="ECO:0000313" key="3">
    <source>
        <dbReference type="Proteomes" id="UP001623349"/>
    </source>
</evidence>
<organism evidence="2 3">
    <name type="scientific">Apodemus speciosus</name>
    <name type="common">Large Japanese field mouse</name>
    <dbReference type="NCBI Taxonomy" id="105296"/>
    <lineage>
        <taxon>Eukaryota</taxon>
        <taxon>Metazoa</taxon>
        <taxon>Chordata</taxon>
        <taxon>Craniata</taxon>
        <taxon>Vertebrata</taxon>
        <taxon>Euteleostomi</taxon>
        <taxon>Mammalia</taxon>
        <taxon>Eutheria</taxon>
        <taxon>Euarchontoglires</taxon>
        <taxon>Glires</taxon>
        <taxon>Rodentia</taxon>
        <taxon>Myomorpha</taxon>
        <taxon>Muroidea</taxon>
        <taxon>Muridae</taxon>
        <taxon>Murinae</taxon>
        <taxon>Apodemus</taxon>
    </lineage>
</organism>
<comment type="caution">
    <text evidence="2">The sequence shown here is derived from an EMBL/GenBank/DDBJ whole genome shotgun (WGS) entry which is preliminary data.</text>
</comment>
<dbReference type="Proteomes" id="UP001623349">
    <property type="component" value="Unassembled WGS sequence"/>
</dbReference>
<evidence type="ECO:0000256" key="1">
    <source>
        <dbReference type="SAM" id="MobiDB-lite"/>
    </source>
</evidence>
<reference evidence="2 3" key="1">
    <citation type="submission" date="2024-08" db="EMBL/GenBank/DDBJ databases">
        <title>The draft genome of Apodemus speciosus.</title>
        <authorList>
            <person name="Nabeshima K."/>
            <person name="Suzuki S."/>
            <person name="Onuma M."/>
        </authorList>
    </citation>
    <scope>NUCLEOTIDE SEQUENCE [LARGE SCALE GENOMIC DNA]</scope>
    <source>
        <strain evidence="2">IB14-021</strain>
    </source>
</reference>
<evidence type="ECO:0000313" key="2">
    <source>
        <dbReference type="EMBL" id="GAB1292468.1"/>
    </source>
</evidence>
<proteinExistence type="predicted"/>
<dbReference type="EMBL" id="BAAFST010000007">
    <property type="protein sequence ID" value="GAB1292468.1"/>
    <property type="molecule type" value="Genomic_DNA"/>
</dbReference>
<accession>A0ABQ0EZJ3</accession>
<protein>
    <submittedName>
        <fullName evidence="2">Uncharacterized protein</fullName>
    </submittedName>
</protein>
<feature type="region of interest" description="Disordered" evidence="1">
    <location>
        <begin position="1"/>
        <end position="37"/>
    </location>
</feature>